<dbReference type="Proteomes" id="UP000324974">
    <property type="component" value="Chromosome"/>
</dbReference>
<dbReference type="InterPro" id="IPR017732">
    <property type="entry name" value="T4/T6SS_DotU"/>
</dbReference>
<evidence type="ECO:0000256" key="1">
    <source>
        <dbReference type="SAM" id="Phobius"/>
    </source>
</evidence>
<feature type="transmembrane region" description="Helical" evidence="1">
    <location>
        <begin position="194"/>
        <end position="214"/>
    </location>
</feature>
<keyword evidence="4" id="KW-1185">Reference proteome</keyword>
<sequence length="219" mass="24443">MTPELWDVVRRVFITGLQLKERLDRGERPAIGPEQAVLRKLLFPGPAAETWPDFAGDAVDPGRAGGGPAFLGLRYALACWLDELFIVYTSWDATWTEVKLEAALYGTNDRAWRFWEQASIVEERPDSAILGVFLQCVALGFRGDYRNAPDRLNRWVDGTKDRVCRPAANWQPPPYLPPPSGVPPLAGREKLRRMALAAGWVLLLTLPVVAYLAVRQFGG</sequence>
<keyword evidence="1" id="KW-0472">Membrane</keyword>
<proteinExistence type="predicted"/>
<name>A0A5C1AMS1_9BACT</name>
<reference evidence="4" key="1">
    <citation type="submission" date="2019-08" db="EMBL/GenBank/DDBJ databases">
        <title>Limnoglobus roseus gen. nov., sp. nov., a novel freshwater planctomycete with a giant genome from the family Gemmataceae.</title>
        <authorList>
            <person name="Kulichevskaya I.S."/>
            <person name="Naumoff D.G."/>
            <person name="Miroshnikov K."/>
            <person name="Ivanova A."/>
            <person name="Philippov D.A."/>
            <person name="Hakobyan A."/>
            <person name="Rijpstra I.C."/>
            <person name="Sinninghe Damste J.S."/>
            <person name="Liesack W."/>
            <person name="Dedysh S.N."/>
        </authorList>
    </citation>
    <scope>NUCLEOTIDE SEQUENCE [LARGE SCALE GENOMIC DNA]</scope>
    <source>
        <strain evidence="4">PX52</strain>
    </source>
</reference>
<evidence type="ECO:0000259" key="2">
    <source>
        <dbReference type="Pfam" id="PF09850"/>
    </source>
</evidence>
<dbReference type="OrthoDB" id="345640at2"/>
<dbReference type="KEGG" id="lrs:PX52LOC_06509"/>
<dbReference type="Gene3D" id="1.25.40.590">
    <property type="entry name" value="Type IV / VI secretion system, DotU"/>
    <property type="match status" value="1"/>
</dbReference>
<keyword evidence="1" id="KW-0812">Transmembrane</keyword>
<feature type="domain" description="Type IV / VI secretion system DotU" evidence="2">
    <location>
        <begin position="71"/>
        <end position="214"/>
    </location>
</feature>
<dbReference type="InterPro" id="IPR038522">
    <property type="entry name" value="T4/T6SS_DotU_sf"/>
</dbReference>
<gene>
    <name evidence="3" type="ORF">PX52LOC_06509</name>
</gene>
<evidence type="ECO:0000313" key="4">
    <source>
        <dbReference type="Proteomes" id="UP000324974"/>
    </source>
</evidence>
<accession>A0A5C1AMS1</accession>
<dbReference type="EMBL" id="CP042425">
    <property type="protein sequence ID" value="QEL19437.1"/>
    <property type="molecule type" value="Genomic_DNA"/>
</dbReference>
<dbReference type="Pfam" id="PF09850">
    <property type="entry name" value="DotU"/>
    <property type="match status" value="1"/>
</dbReference>
<dbReference type="PANTHER" id="PTHR38033:SF1">
    <property type="entry name" value="DOTU FAMILY TYPE IV_VI SECRETION SYSTEM PROTEIN"/>
    <property type="match status" value="1"/>
</dbReference>
<evidence type="ECO:0000313" key="3">
    <source>
        <dbReference type="EMBL" id="QEL19437.1"/>
    </source>
</evidence>
<dbReference type="AlphaFoldDB" id="A0A5C1AMS1"/>
<dbReference type="PANTHER" id="PTHR38033">
    <property type="entry name" value="MEMBRANE PROTEIN-RELATED"/>
    <property type="match status" value="1"/>
</dbReference>
<dbReference type="RefSeq" id="WP_149113822.1">
    <property type="nucleotide sequence ID" value="NZ_CP042425.1"/>
</dbReference>
<protein>
    <recommendedName>
        <fullName evidence="2">Type IV / VI secretion system DotU domain-containing protein</fullName>
    </recommendedName>
</protein>
<keyword evidence="1" id="KW-1133">Transmembrane helix</keyword>
<organism evidence="3 4">
    <name type="scientific">Limnoglobus roseus</name>
    <dbReference type="NCBI Taxonomy" id="2598579"/>
    <lineage>
        <taxon>Bacteria</taxon>
        <taxon>Pseudomonadati</taxon>
        <taxon>Planctomycetota</taxon>
        <taxon>Planctomycetia</taxon>
        <taxon>Gemmatales</taxon>
        <taxon>Gemmataceae</taxon>
        <taxon>Limnoglobus</taxon>
    </lineage>
</organism>